<dbReference type="HOGENOM" id="CLU_030988_13_2_1"/>
<dbReference type="eggNOG" id="KOG0417">
    <property type="taxonomic scope" value="Eukaryota"/>
</dbReference>
<accession>D6WQ60</accession>
<keyword evidence="4 11" id="KW-0833">Ubl conjugation pathway</keyword>
<dbReference type="PROSITE" id="PS50127">
    <property type="entry name" value="UBC_2"/>
    <property type="match status" value="1"/>
</dbReference>
<sequence>MQHQRLSRELAKISNSPPVGISVSPKDDKLNVLEAQIVGPDNTPYKNGIFKVEILIPEKYPFIPPSIKFITKVYHPNIDDNGRICLDLIKMPPKGNWRPTIGLEGLLIAIRMLLETPNPEDPLMAEIAEEYRNMNSEFVKKAQLFTQKYAS</sequence>
<dbReference type="GO" id="GO:0005524">
    <property type="term" value="F:ATP binding"/>
    <property type="evidence" value="ECO:0007669"/>
    <property type="project" value="UniProtKB-UniRule"/>
</dbReference>
<dbReference type="AlphaFoldDB" id="D6WQ60"/>
<dbReference type="CDD" id="cd23805">
    <property type="entry name" value="UBCc_UBE2T"/>
    <property type="match status" value="1"/>
</dbReference>
<dbReference type="InterPro" id="IPR050113">
    <property type="entry name" value="Ub_conjugating_enzyme"/>
</dbReference>
<keyword evidence="5 11" id="KW-0067">ATP-binding</keyword>
<gene>
    <name evidence="13" type="primary">GLEAN_08968</name>
    <name evidence="13" type="ORF">TcasGA2_TC008968</name>
</gene>
<evidence type="ECO:0000256" key="8">
    <source>
        <dbReference type="ARBA" id="ARBA00077509"/>
    </source>
</evidence>
<dbReference type="GO" id="GO:0000209">
    <property type="term" value="P:protein polyubiquitination"/>
    <property type="evidence" value="ECO:0000318"/>
    <property type="project" value="GO_Central"/>
</dbReference>
<dbReference type="PANTHER" id="PTHR24067">
    <property type="entry name" value="UBIQUITIN-CONJUGATING ENZYME E2"/>
    <property type="match status" value="1"/>
</dbReference>
<keyword evidence="2" id="KW-0808">Transferase</keyword>
<reference evidence="13 14" key="2">
    <citation type="journal article" date="2010" name="Nucleic Acids Res.">
        <title>BeetleBase in 2010: revisions to provide comprehensive genomic information for Tribolium castaneum.</title>
        <authorList>
            <person name="Kim H.S."/>
            <person name="Murphy T."/>
            <person name="Xia J."/>
            <person name="Caragea D."/>
            <person name="Park Y."/>
            <person name="Beeman R.W."/>
            <person name="Lorenzen M.D."/>
            <person name="Butcher S."/>
            <person name="Manak J.R."/>
            <person name="Brown S.J."/>
        </authorList>
    </citation>
    <scope>GENOME REANNOTATION</scope>
    <source>
        <strain evidence="13 14">Georgia GA2</strain>
    </source>
</reference>
<dbReference type="OrthoDB" id="9978460at2759"/>
<dbReference type="InterPro" id="IPR023313">
    <property type="entry name" value="UBQ-conjugating_AS"/>
</dbReference>
<dbReference type="Pfam" id="PF00179">
    <property type="entry name" value="UQ_con"/>
    <property type="match status" value="1"/>
</dbReference>
<dbReference type="GO" id="GO:0006974">
    <property type="term" value="P:DNA damage response"/>
    <property type="evidence" value="ECO:0000318"/>
    <property type="project" value="GO_Central"/>
</dbReference>
<proteinExistence type="inferred from homology"/>
<evidence type="ECO:0000313" key="13">
    <source>
        <dbReference type="EMBL" id="EFA06125.1"/>
    </source>
</evidence>
<comment type="similarity">
    <text evidence="11">Belongs to the ubiquitin-conjugating enzyme family.</text>
</comment>
<evidence type="ECO:0000256" key="3">
    <source>
        <dbReference type="ARBA" id="ARBA00022741"/>
    </source>
</evidence>
<dbReference type="SUPFAM" id="SSF54495">
    <property type="entry name" value="UBC-like"/>
    <property type="match status" value="1"/>
</dbReference>
<reference evidence="13 14" key="1">
    <citation type="journal article" date="2008" name="Nature">
        <title>The genome of the model beetle and pest Tribolium castaneum.</title>
        <authorList>
            <consortium name="Tribolium Genome Sequencing Consortium"/>
            <person name="Richards S."/>
            <person name="Gibbs R.A."/>
            <person name="Weinstock G.M."/>
            <person name="Brown S.J."/>
            <person name="Denell R."/>
            <person name="Beeman R.W."/>
            <person name="Gibbs R."/>
            <person name="Beeman R.W."/>
            <person name="Brown S.J."/>
            <person name="Bucher G."/>
            <person name="Friedrich M."/>
            <person name="Grimmelikhuijzen C.J."/>
            <person name="Klingler M."/>
            <person name="Lorenzen M."/>
            <person name="Richards S."/>
            <person name="Roth S."/>
            <person name="Schroder R."/>
            <person name="Tautz D."/>
            <person name="Zdobnov E.M."/>
            <person name="Muzny D."/>
            <person name="Gibbs R.A."/>
            <person name="Weinstock G.M."/>
            <person name="Attaway T."/>
            <person name="Bell S."/>
            <person name="Buhay C.J."/>
            <person name="Chandrabose M.N."/>
            <person name="Chavez D."/>
            <person name="Clerk-Blankenburg K.P."/>
            <person name="Cree A."/>
            <person name="Dao M."/>
            <person name="Davis C."/>
            <person name="Chacko J."/>
            <person name="Dinh H."/>
            <person name="Dugan-Rocha S."/>
            <person name="Fowler G."/>
            <person name="Garner T.T."/>
            <person name="Garnes J."/>
            <person name="Gnirke A."/>
            <person name="Hawes A."/>
            <person name="Hernandez J."/>
            <person name="Hines S."/>
            <person name="Holder M."/>
            <person name="Hume J."/>
            <person name="Jhangiani S.N."/>
            <person name="Joshi V."/>
            <person name="Khan Z.M."/>
            <person name="Jackson L."/>
            <person name="Kovar C."/>
            <person name="Kowis A."/>
            <person name="Lee S."/>
            <person name="Lewis L.R."/>
            <person name="Margolis J."/>
            <person name="Morgan M."/>
            <person name="Nazareth L.V."/>
            <person name="Nguyen N."/>
            <person name="Okwuonu G."/>
            <person name="Parker D."/>
            <person name="Richards S."/>
            <person name="Ruiz S.J."/>
            <person name="Santibanez J."/>
            <person name="Savard J."/>
            <person name="Scherer S.E."/>
            <person name="Schneider B."/>
            <person name="Sodergren E."/>
            <person name="Tautz D."/>
            <person name="Vattahil S."/>
            <person name="Villasana D."/>
            <person name="White C.S."/>
            <person name="Wright R."/>
            <person name="Park Y."/>
            <person name="Beeman R.W."/>
            <person name="Lord J."/>
            <person name="Oppert B."/>
            <person name="Lorenzen M."/>
            <person name="Brown S."/>
            <person name="Wang L."/>
            <person name="Savard J."/>
            <person name="Tautz D."/>
            <person name="Richards S."/>
            <person name="Weinstock G."/>
            <person name="Gibbs R.A."/>
            <person name="Liu Y."/>
            <person name="Worley K."/>
            <person name="Weinstock G."/>
            <person name="Elsik C.G."/>
            <person name="Reese J.T."/>
            <person name="Elhaik E."/>
            <person name="Landan G."/>
            <person name="Graur D."/>
            <person name="Arensburger P."/>
            <person name="Atkinson P."/>
            <person name="Beeman R.W."/>
            <person name="Beidler J."/>
            <person name="Brown S.J."/>
            <person name="Demuth J.P."/>
            <person name="Drury D.W."/>
            <person name="Du Y.Z."/>
            <person name="Fujiwara H."/>
            <person name="Lorenzen M."/>
            <person name="Maselli V."/>
            <person name="Osanai M."/>
            <person name="Park Y."/>
            <person name="Robertson H.M."/>
            <person name="Tu Z."/>
            <person name="Wang J.J."/>
            <person name="Wang S."/>
            <person name="Richards S."/>
            <person name="Song H."/>
            <person name="Zhang L."/>
            <person name="Sodergren E."/>
            <person name="Werner D."/>
            <person name="Stanke M."/>
            <person name="Morgenstern B."/>
            <person name="Solovyev V."/>
            <person name="Kosarev P."/>
            <person name="Brown G."/>
            <person name="Chen H.C."/>
            <person name="Ermolaeva O."/>
            <person name="Hlavina W."/>
            <person name="Kapustin Y."/>
            <person name="Kiryutin B."/>
            <person name="Kitts P."/>
            <person name="Maglott D."/>
            <person name="Pruitt K."/>
            <person name="Sapojnikov V."/>
            <person name="Souvorov A."/>
            <person name="Mackey A.J."/>
            <person name="Waterhouse R.M."/>
            <person name="Wyder S."/>
            <person name="Zdobnov E.M."/>
            <person name="Zdobnov E.M."/>
            <person name="Wyder S."/>
            <person name="Kriventseva E.V."/>
            <person name="Kadowaki T."/>
            <person name="Bork P."/>
            <person name="Aranda M."/>
            <person name="Bao R."/>
            <person name="Beermann A."/>
            <person name="Berns N."/>
            <person name="Bolognesi R."/>
            <person name="Bonneton F."/>
            <person name="Bopp D."/>
            <person name="Brown S.J."/>
            <person name="Bucher G."/>
            <person name="Butts T."/>
            <person name="Chaumot A."/>
            <person name="Denell R.E."/>
            <person name="Ferrier D.E."/>
            <person name="Friedrich M."/>
            <person name="Gordon C.M."/>
            <person name="Jindra M."/>
            <person name="Klingler M."/>
            <person name="Lan Q."/>
            <person name="Lattorff H.M."/>
            <person name="Laudet V."/>
            <person name="von Levetsow C."/>
            <person name="Liu Z."/>
            <person name="Lutz R."/>
            <person name="Lynch J.A."/>
            <person name="da Fonseca R.N."/>
            <person name="Posnien N."/>
            <person name="Reuter R."/>
            <person name="Roth S."/>
            <person name="Savard J."/>
            <person name="Schinko J.B."/>
            <person name="Schmitt C."/>
            <person name="Schoppmeier M."/>
            <person name="Schroder R."/>
            <person name="Shippy T.D."/>
            <person name="Simonnet F."/>
            <person name="Marques-Souza H."/>
            <person name="Tautz D."/>
            <person name="Tomoyasu Y."/>
            <person name="Trauner J."/>
            <person name="Van der Zee M."/>
            <person name="Vervoort M."/>
            <person name="Wittkopp N."/>
            <person name="Wimmer E.A."/>
            <person name="Yang X."/>
            <person name="Jones A.K."/>
            <person name="Sattelle D.B."/>
            <person name="Ebert P.R."/>
            <person name="Nelson D."/>
            <person name="Scott J.G."/>
            <person name="Beeman R.W."/>
            <person name="Muthukrishnan S."/>
            <person name="Kramer K.J."/>
            <person name="Arakane Y."/>
            <person name="Beeman R.W."/>
            <person name="Zhu Q."/>
            <person name="Hogenkamp D."/>
            <person name="Dixit R."/>
            <person name="Oppert B."/>
            <person name="Jiang H."/>
            <person name="Zou Z."/>
            <person name="Marshall J."/>
            <person name="Elpidina E."/>
            <person name="Vinokurov K."/>
            <person name="Oppert C."/>
            <person name="Zou Z."/>
            <person name="Evans J."/>
            <person name="Lu Z."/>
            <person name="Zhao P."/>
            <person name="Sumathipala N."/>
            <person name="Altincicek B."/>
            <person name="Vilcinskas A."/>
            <person name="Williams M."/>
            <person name="Hultmark D."/>
            <person name="Hetru C."/>
            <person name="Jiang H."/>
            <person name="Grimmelikhuijzen C.J."/>
            <person name="Hauser F."/>
            <person name="Cazzamali G."/>
            <person name="Williamson M."/>
            <person name="Park Y."/>
            <person name="Li B."/>
            <person name="Tanaka Y."/>
            <person name="Predel R."/>
            <person name="Neupert S."/>
            <person name="Schachtner J."/>
            <person name="Verleyen P."/>
            <person name="Raible F."/>
            <person name="Bork P."/>
            <person name="Friedrich M."/>
            <person name="Walden K.K."/>
            <person name="Robertson H.M."/>
            <person name="Angeli S."/>
            <person name="Foret S."/>
            <person name="Bucher G."/>
            <person name="Schuetz S."/>
            <person name="Maleszka R."/>
            <person name="Wimmer E.A."/>
            <person name="Beeman R.W."/>
            <person name="Lorenzen M."/>
            <person name="Tomoyasu Y."/>
            <person name="Miller S.C."/>
            <person name="Grossmann D."/>
            <person name="Bucher G."/>
        </authorList>
    </citation>
    <scope>NUCLEOTIDE SEQUENCE [LARGE SCALE GENOMIC DNA]</scope>
    <source>
        <strain evidence="13 14">Georgia GA2</strain>
    </source>
</reference>
<dbReference type="InterPro" id="IPR016135">
    <property type="entry name" value="UBQ-conjugating_enzyme/RWD"/>
</dbReference>
<dbReference type="GO" id="GO:0005634">
    <property type="term" value="C:nucleus"/>
    <property type="evidence" value="ECO:0000318"/>
    <property type="project" value="GO_Central"/>
</dbReference>
<feature type="domain" description="UBC core" evidence="12">
    <location>
        <begin position="1"/>
        <end position="151"/>
    </location>
</feature>
<dbReference type="Gene3D" id="3.10.110.10">
    <property type="entry name" value="Ubiquitin Conjugating Enzyme"/>
    <property type="match status" value="1"/>
</dbReference>
<dbReference type="STRING" id="7070.D6WQ60"/>
<feature type="active site" description="Glycyl thioester intermediate" evidence="10">
    <location>
        <position position="85"/>
    </location>
</feature>
<evidence type="ECO:0000256" key="10">
    <source>
        <dbReference type="PROSITE-ProRule" id="PRU10133"/>
    </source>
</evidence>
<dbReference type="FunFam" id="3.10.110.10:FF:000041">
    <property type="entry name" value="Ubiquitin-conjugating enzyme E2 T"/>
    <property type="match status" value="1"/>
</dbReference>
<evidence type="ECO:0000256" key="11">
    <source>
        <dbReference type="RuleBase" id="RU362109"/>
    </source>
</evidence>
<evidence type="ECO:0000256" key="7">
    <source>
        <dbReference type="ARBA" id="ARBA00076317"/>
    </source>
</evidence>
<evidence type="ECO:0000256" key="1">
    <source>
        <dbReference type="ARBA" id="ARBA00012486"/>
    </source>
</evidence>
<protein>
    <recommendedName>
        <fullName evidence="6">Ubiquitin-conjugating enzyme E2 T</fullName>
        <ecNumber evidence="1">2.3.2.23</ecNumber>
    </recommendedName>
    <alternativeName>
        <fullName evidence="7">E2 ubiquitin-conjugating enzyme T</fullName>
    </alternativeName>
    <alternativeName>
        <fullName evidence="9">Ubiquitin carrier protein T</fullName>
    </alternativeName>
    <alternativeName>
        <fullName evidence="8">Ubiquitin-protein ligase T</fullName>
    </alternativeName>
</protein>
<dbReference type="KEGG" id="tca:659470"/>
<evidence type="ECO:0000256" key="5">
    <source>
        <dbReference type="ARBA" id="ARBA00022840"/>
    </source>
</evidence>
<evidence type="ECO:0000256" key="6">
    <source>
        <dbReference type="ARBA" id="ARBA00072440"/>
    </source>
</evidence>
<dbReference type="SMART" id="SM00212">
    <property type="entry name" value="UBCc"/>
    <property type="match status" value="1"/>
</dbReference>
<dbReference type="Proteomes" id="UP000007266">
    <property type="component" value="Linkage group 7"/>
</dbReference>
<keyword evidence="14" id="KW-1185">Reference proteome</keyword>
<evidence type="ECO:0000256" key="2">
    <source>
        <dbReference type="ARBA" id="ARBA00022679"/>
    </source>
</evidence>
<dbReference type="PROSITE" id="PS00183">
    <property type="entry name" value="UBC_1"/>
    <property type="match status" value="1"/>
</dbReference>
<organism evidence="13 14">
    <name type="scientific">Tribolium castaneum</name>
    <name type="common">Red flour beetle</name>
    <dbReference type="NCBI Taxonomy" id="7070"/>
    <lineage>
        <taxon>Eukaryota</taxon>
        <taxon>Metazoa</taxon>
        <taxon>Ecdysozoa</taxon>
        <taxon>Arthropoda</taxon>
        <taxon>Hexapoda</taxon>
        <taxon>Insecta</taxon>
        <taxon>Pterygota</taxon>
        <taxon>Neoptera</taxon>
        <taxon>Endopterygota</taxon>
        <taxon>Coleoptera</taxon>
        <taxon>Polyphaga</taxon>
        <taxon>Cucujiformia</taxon>
        <taxon>Tenebrionidae</taxon>
        <taxon>Tenebrionidae incertae sedis</taxon>
        <taxon>Tribolium</taxon>
    </lineage>
</organism>
<evidence type="ECO:0000313" key="14">
    <source>
        <dbReference type="Proteomes" id="UP000007266"/>
    </source>
</evidence>
<evidence type="ECO:0000259" key="12">
    <source>
        <dbReference type="PROSITE" id="PS50127"/>
    </source>
</evidence>
<evidence type="ECO:0000256" key="9">
    <source>
        <dbReference type="ARBA" id="ARBA00082133"/>
    </source>
</evidence>
<dbReference type="InParanoid" id="D6WQ60"/>
<dbReference type="PhylomeDB" id="D6WQ60"/>
<dbReference type="GO" id="GO:0061631">
    <property type="term" value="F:ubiquitin conjugating enzyme activity"/>
    <property type="evidence" value="ECO:0000318"/>
    <property type="project" value="GO_Central"/>
</dbReference>
<evidence type="ECO:0000256" key="4">
    <source>
        <dbReference type="ARBA" id="ARBA00022786"/>
    </source>
</evidence>
<dbReference type="OMA" id="CMDLLNM"/>
<dbReference type="EMBL" id="KQ971354">
    <property type="protein sequence ID" value="EFA06125.1"/>
    <property type="molecule type" value="Genomic_DNA"/>
</dbReference>
<dbReference type="InterPro" id="IPR000608">
    <property type="entry name" value="UBC"/>
</dbReference>
<name>D6WQ60_TRICA</name>
<dbReference type="EC" id="2.3.2.23" evidence="1"/>
<keyword evidence="3 11" id="KW-0547">Nucleotide-binding</keyword>